<gene>
    <name evidence="2" type="ORF">C8A01DRAFT_18405</name>
</gene>
<dbReference type="Proteomes" id="UP001303115">
    <property type="component" value="Unassembled WGS sequence"/>
</dbReference>
<reference evidence="3" key="1">
    <citation type="journal article" date="2023" name="Mol. Phylogenet. Evol.">
        <title>Genome-scale phylogeny and comparative genomics of the fungal order Sordariales.</title>
        <authorList>
            <person name="Hensen N."/>
            <person name="Bonometti L."/>
            <person name="Westerberg I."/>
            <person name="Brannstrom I.O."/>
            <person name="Guillou S."/>
            <person name="Cros-Aarteil S."/>
            <person name="Calhoun S."/>
            <person name="Haridas S."/>
            <person name="Kuo A."/>
            <person name="Mondo S."/>
            <person name="Pangilinan J."/>
            <person name="Riley R."/>
            <person name="LaButti K."/>
            <person name="Andreopoulos B."/>
            <person name="Lipzen A."/>
            <person name="Chen C."/>
            <person name="Yan M."/>
            <person name="Daum C."/>
            <person name="Ng V."/>
            <person name="Clum A."/>
            <person name="Steindorff A."/>
            <person name="Ohm R.A."/>
            <person name="Martin F."/>
            <person name="Silar P."/>
            <person name="Natvig D.O."/>
            <person name="Lalanne C."/>
            <person name="Gautier V."/>
            <person name="Ament-Velasquez S.L."/>
            <person name="Kruys A."/>
            <person name="Hutchinson M.I."/>
            <person name="Powell A.J."/>
            <person name="Barry K."/>
            <person name="Miller A.N."/>
            <person name="Grigoriev I.V."/>
            <person name="Debuchy R."/>
            <person name="Gladieux P."/>
            <person name="Hiltunen Thoren M."/>
            <person name="Johannesson H."/>
        </authorList>
    </citation>
    <scope>NUCLEOTIDE SEQUENCE [LARGE SCALE GENOMIC DNA]</scope>
    <source>
        <strain evidence="3">CBS 284.82</strain>
    </source>
</reference>
<sequence>MAATLLNCIKIIYQALTQQQKVVNDQEESVHFLQQANLFLDVERLTGVTMEHEIEHLDTTRGILDDLNVRLGQAINLWGQLNSREPHQDELPWPEFPGPRSPEPSVEDLVLPTDSQPNTAPNLADPAVGAQTRHQVKWQNWTEAPTIHDPASLDLSRPTRWWMEKKDHYALCQPSEQCQLEGAARAAQFNRAYPPAAALASAPALVQYPSFAQEVRQAQYRQYCPSALPLPPLHGAHLSYSRRARADSLDFWLDEDFDPEFWQKNLRPGNIWTDLPRHPVPEDDELSPRTVPEKNLKLQVGGTSPSSYFPSMQRRDFGGLAWPCGSNSRR</sequence>
<feature type="region of interest" description="Disordered" evidence="1">
    <location>
        <begin position="86"/>
        <end position="107"/>
    </location>
</feature>
<organism evidence="2 3">
    <name type="scientific">Parachaetomium inaequale</name>
    <dbReference type="NCBI Taxonomy" id="2588326"/>
    <lineage>
        <taxon>Eukaryota</taxon>
        <taxon>Fungi</taxon>
        <taxon>Dikarya</taxon>
        <taxon>Ascomycota</taxon>
        <taxon>Pezizomycotina</taxon>
        <taxon>Sordariomycetes</taxon>
        <taxon>Sordariomycetidae</taxon>
        <taxon>Sordariales</taxon>
        <taxon>Chaetomiaceae</taxon>
        <taxon>Parachaetomium</taxon>
    </lineage>
</organism>
<evidence type="ECO:0000313" key="3">
    <source>
        <dbReference type="Proteomes" id="UP001303115"/>
    </source>
</evidence>
<dbReference type="AlphaFoldDB" id="A0AAN6PAN0"/>
<keyword evidence="3" id="KW-1185">Reference proteome</keyword>
<comment type="caution">
    <text evidence="2">The sequence shown here is derived from an EMBL/GenBank/DDBJ whole genome shotgun (WGS) entry which is preliminary data.</text>
</comment>
<protein>
    <submittedName>
        <fullName evidence="2">Uncharacterized protein</fullName>
    </submittedName>
</protein>
<evidence type="ECO:0000256" key="1">
    <source>
        <dbReference type="SAM" id="MobiDB-lite"/>
    </source>
</evidence>
<evidence type="ECO:0000313" key="2">
    <source>
        <dbReference type="EMBL" id="KAK4034861.1"/>
    </source>
</evidence>
<name>A0AAN6PAN0_9PEZI</name>
<proteinExistence type="predicted"/>
<accession>A0AAN6PAN0</accession>
<dbReference type="EMBL" id="MU854463">
    <property type="protein sequence ID" value="KAK4034861.1"/>
    <property type="molecule type" value="Genomic_DNA"/>
</dbReference>